<dbReference type="Pfam" id="PF05840">
    <property type="entry name" value="Phage_GPA"/>
    <property type="match status" value="1"/>
</dbReference>
<name>A0A485JE39_ECOLX</name>
<feature type="domain" description="Replication gene A protein-like" evidence="7">
    <location>
        <begin position="207"/>
        <end position="458"/>
    </location>
</feature>
<gene>
    <name evidence="8" type="ORF">NCTC10974_02499</name>
</gene>
<keyword evidence="6" id="KW-0378">Hydrolase</keyword>
<evidence type="ECO:0000256" key="6">
    <source>
        <dbReference type="ARBA" id="ARBA00022801"/>
    </source>
</evidence>
<dbReference type="RefSeq" id="WP_032242474.1">
    <property type="nucleotide sequence ID" value="NZ_BDRI01000002.1"/>
</dbReference>
<dbReference type="EMBL" id="CAADJZ010000001">
    <property type="protein sequence ID" value="VFT68985.1"/>
    <property type="molecule type" value="Genomic_DNA"/>
</dbReference>
<dbReference type="GO" id="GO:0006260">
    <property type="term" value="P:DNA replication"/>
    <property type="evidence" value="ECO:0007669"/>
    <property type="project" value="UniProtKB-KW"/>
</dbReference>
<evidence type="ECO:0000259" key="7">
    <source>
        <dbReference type="Pfam" id="PF05840"/>
    </source>
</evidence>
<keyword evidence="5" id="KW-0255">Endonuclease</keyword>
<sequence>MKTESAILTAYNAIDAASVALGRPCLTLPEREHFRTERDVATRNLATLSRQYRDEVGTLSAQLALPRNTQVDRVIYGINCTDLSLADRGRAAGLVSQFGSFSFTVAHAFCRLVYQLGVKNALMALESAHRFAFFNQDGDPYEFSLFCTDEQIAEVADSVVRDCLVSRAIYSDVPEHHLLNVMAYFQAISGFDFAPVYATYHERYGDEGLLKRLTDLAFVTRFLRVIRDQRVNEVCRMLGILNRNAPYISDWHRDLFAVRSKRVKKYLRSSGVFDAFNELVCTLEDAHNASVSNPKNRIAELCVRGKAVCELSEDMGLSGYFIVLTTPSRFHPTTSFKVAGKWHSRPNKKWWEAGCPTVKDSHAWLNTVWRRVCRRLDKAGIQIPGLRTVEPHADGTTHWNFLIYCNPHESATVLAIFREEAMRDEPDEKGAKEHRIRIEAIDPEKGDGFRYIVKYITKMAGDVSADGITALNDRYSARSFCDAVSRAACWQKATRLRLFQFFGVPSVTAYRQMRSFRAPLEAHHINMQQFTPQQVAELEAIRMACDAGDFRTYILLNGGFFCSERLLRPFYVQPQEGGKPRFNRYGEPCAPVISGFMFGPVPVITRFMGCVVRRMTPAEKIRAEEVRSGSSYESVFISSASRHRTTRSRAAGGGGEADPWTCDNNCP</sequence>
<reference evidence="8 9" key="1">
    <citation type="submission" date="2019-03" db="EMBL/GenBank/DDBJ databases">
        <authorList>
            <consortium name="Pathogen Informatics"/>
        </authorList>
    </citation>
    <scope>NUCLEOTIDE SEQUENCE [LARGE SCALE GENOMIC DNA]</scope>
    <source>
        <strain evidence="8 9">NCTC10974</strain>
    </source>
</reference>
<dbReference type="Proteomes" id="UP000358010">
    <property type="component" value="Unassembled WGS sequence"/>
</dbReference>
<comment type="similarity">
    <text evidence="2">Belongs to the phage GPA family.</text>
</comment>
<evidence type="ECO:0000256" key="2">
    <source>
        <dbReference type="ARBA" id="ARBA00009260"/>
    </source>
</evidence>
<evidence type="ECO:0000256" key="5">
    <source>
        <dbReference type="ARBA" id="ARBA00022759"/>
    </source>
</evidence>
<evidence type="ECO:0000313" key="8">
    <source>
        <dbReference type="EMBL" id="VFT68985.1"/>
    </source>
</evidence>
<organism evidence="8 9">
    <name type="scientific">Escherichia coli</name>
    <dbReference type="NCBI Taxonomy" id="562"/>
    <lineage>
        <taxon>Bacteria</taxon>
        <taxon>Pseudomonadati</taxon>
        <taxon>Pseudomonadota</taxon>
        <taxon>Gammaproteobacteria</taxon>
        <taxon>Enterobacterales</taxon>
        <taxon>Enterobacteriaceae</taxon>
        <taxon>Escherichia</taxon>
    </lineage>
</organism>
<evidence type="ECO:0000256" key="4">
    <source>
        <dbReference type="ARBA" id="ARBA00022722"/>
    </source>
</evidence>
<dbReference type="GO" id="GO:0004519">
    <property type="term" value="F:endonuclease activity"/>
    <property type="evidence" value="ECO:0007669"/>
    <property type="project" value="UniProtKB-KW"/>
</dbReference>
<dbReference type="GO" id="GO:0016787">
    <property type="term" value="F:hydrolase activity"/>
    <property type="evidence" value="ECO:0007669"/>
    <property type="project" value="UniProtKB-KW"/>
</dbReference>
<keyword evidence="4" id="KW-0540">Nuclease</keyword>
<evidence type="ECO:0000313" key="9">
    <source>
        <dbReference type="Proteomes" id="UP000358010"/>
    </source>
</evidence>
<proteinExistence type="inferred from homology"/>
<accession>A0A485JE39</accession>
<dbReference type="InterPro" id="IPR008766">
    <property type="entry name" value="Replication_gene_A-like"/>
</dbReference>
<evidence type="ECO:0000256" key="3">
    <source>
        <dbReference type="ARBA" id="ARBA00022705"/>
    </source>
</evidence>
<keyword evidence="3" id="KW-0235">DNA replication</keyword>
<dbReference type="AlphaFoldDB" id="A0A485JE39"/>
<protein>
    <submittedName>
        <fullName evidence="8">Phage replication protein</fullName>
    </submittedName>
</protein>
<evidence type="ECO:0000256" key="1">
    <source>
        <dbReference type="ARBA" id="ARBA00003293"/>
    </source>
</evidence>
<comment type="function">
    <text evidence="1">Possible endonuclease which induces a single-strand cut and initiates DNA replication.</text>
</comment>